<dbReference type="KEGG" id="nai:NECAME_13061"/>
<sequence>TVTTTTSYSGGVVNRRCAETINKDWCAVSYYPFTNTANFGCANEFSIPFGSATCGDGPGFINQQGCSMANTASGPCYFCCCRGGSCNHPAVFAREAAQISISPQGIQGLFLNKAHDKRDYQNVVLLLPFCTVLHKISNFLNRQ</sequence>
<dbReference type="OrthoDB" id="5797830at2759"/>
<proteinExistence type="predicted"/>
<organism evidence="1 2">
    <name type="scientific">Necator americanus</name>
    <name type="common">Human hookworm</name>
    <dbReference type="NCBI Taxonomy" id="51031"/>
    <lineage>
        <taxon>Eukaryota</taxon>
        <taxon>Metazoa</taxon>
        <taxon>Ecdysozoa</taxon>
        <taxon>Nematoda</taxon>
        <taxon>Chromadorea</taxon>
        <taxon>Rhabditida</taxon>
        <taxon>Rhabditina</taxon>
        <taxon>Rhabditomorpha</taxon>
        <taxon>Strongyloidea</taxon>
        <taxon>Ancylostomatidae</taxon>
        <taxon>Bunostominae</taxon>
        <taxon>Necator</taxon>
    </lineage>
</organism>
<reference evidence="2" key="1">
    <citation type="journal article" date="2014" name="Nat. Genet.">
        <title>Genome of the human hookworm Necator americanus.</title>
        <authorList>
            <person name="Tang Y.T."/>
            <person name="Gao X."/>
            <person name="Rosa B.A."/>
            <person name="Abubucker S."/>
            <person name="Hallsworth-Pepin K."/>
            <person name="Martin J."/>
            <person name="Tyagi R."/>
            <person name="Heizer E."/>
            <person name="Zhang X."/>
            <person name="Bhonagiri-Palsikar V."/>
            <person name="Minx P."/>
            <person name="Warren W.C."/>
            <person name="Wang Q."/>
            <person name="Zhan B."/>
            <person name="Hotez P.J."/>
            <person name="Sternberg P.W."/>
            <person name="Dougall A."/>
            <person name="Gaze S.T."/>
            <person name="Mulvenna J."/>
            <person name="Sotillo J."/>
            <person name="Ranganathan S."/>
            <person name="Rabelo E.M."/>
            <person name="Wilson R.K."/>
            <person name="Felgner P.L."/>
            <person name="Bethony J."/>
            <person name="Hawdon J.M."/>
            <person name="Gasser R.B."/>
            <person name="Loukas A."/>
            <person name="Mitreva M."/>
        </authorList>
    </citation>
    <scope>NUCLEOTIDE SEQUENCE [LARGE SCALE GENOMIC DNA]</scope>
</reference>
<accession>W2T033</accession>
<evidence type="ECO:0000313" key="2">
    <source>
        <dbReference type="Proteomes" id="UP000053676"/>
    </source>
</evidence>
<dbReference type="Proteomes" id="UP000053676">
    <property type="component" value="Unassembled WGS sequence"/>
</dbReference>
<dbReference type="EMBL" id="KI660369">
    <property type="protein sequence ID" value="ETN74317.1"/>
    <property type="molecule type" value="Genomic_DNA"/>
</dbReference>
<dbReference type="AlphaFoldDB" id="W2T033"/>
<keyword evidence="2" id="KW-1185">Reference proteome</keyword>
<protein>
    <submittedName>
        <fullName evidence="1">Uncharacterized protein</fullName>
    </submittedName>
</protein>
<dbReference type="OMA" id="FINQQGC"/>
<gene>
    <name evidence="1" type="ORF">NECAME_13061</name>
</gene>
<name>W2T033_NECAM</name>
<feature type="non-terminal residue" evidence="1">
    <location>
        <position position="1"/>
    </location>
</feature>
<evidence type="ECO:0000313" key="1">
    <source>
        <dbReference type="EMBL" id="ETN74317.1"/>
    </source>
</evidence>